<feature type="signal peptide" evidence="1">
    <location>
        <begin position="1"/>
        <end position="21"/>
    </location>
</feature>
<gene>
    <name evidence="2" type="ORF">SAMN04487906_2923</name>
</gene>
<accession>A0A1I6V7F8</accession>
<evidence type="ECO:0000313" key="2">
    <source>
        <dbReference type="EMBL" id="SFT09643.1"/>
    </source>
</evidence>
<dbReference type="Proteomes" id="UP000183209">
    <property type="component" value="Unassembled WGS sequence"/>
</dbReference>
<proteinExistence type="predicted"/>
<protein>
    <recommendedName>
        <fullName evidence="4">Outer membrane protein beta-barrel domain-containing protein</fullName>
    </recommendedName>
</protein>
<evidence type="ECO:0000313" key="3">
    <source>
        <dbReference type="Proteomes" id="UP000183209"/>
    </source>
</evidence>
<dbReference type="OrthoDB" id="1492374at2"/>
<organism evidence="2 3">
    <name type="scientific">Zhouia amylolytica</name>
    <dbReference type="NCBI Taxonomy" id="376730"/>
    <lineage>
        <taxon>Bacteria</taxon>
        <taxon>Pseudomonadati</taxon>
        <taxon>Bacteroidota</taxon>
        <taxon>Flavobacteriia</taxon>
        <taxon>Flavobacteriales</taxon>
        <taxon>Flavobacteriaceae</taxon>
        <taxon>Zhouia</taxon>
    </lineage>
</organism>
<evidence type="ECO:0000256" key="1">
    <source>
        <dbReference type="SAM" id="SignalP"/>
    </source>
</evidence>
<dbReference type="EMBL" id="FPAG01000008">
    <property type="protein sequence ID" value="SFT09643.1"/>
    <property type="molecule type" value="Genomic_DNA"/>
</dbReference>
<dbReference type="AlphaFoldDB" id="A0A1I6V7F8"/>
<dbReference type="RefSeq" id="WP_074979781.1">
    <property type="nucleotide sequence ID" value="NZ_FPAG01000008.1"/>
</dbReference>
<feature type="chain" id="PRO_5010187702" description="Outer membrane protein beta-barrel domain-containing protein" evidence="1">
    <location>
        <begin position="22"/>
        <end position="171"/>
    </location>
</feature>
<reference evidence="2 3" key="1">
    <citation type="submission" date="2016-10" db="EMBL/GenBank/DDBJ databases">
        <authorList>
            <person name="de Groot N.N."/>
        </authorList>
    </citation>
    <scope>NUCLEOTIDE SEQUENCE [LARGE SCALE GENOMIC DNA]</scope>
    <source>
        <strain evidence="2 3">CGMCC 1.6114</strain>
    </source>
</reference>
<keyword evidence="1" id="KW-0732">Signal</keyword>
<name>A0A1I6V7F8_9FLAO</name>
<sequence length="171" mass="19045">MKKKLCVLILFLFGISFGVNGQQKIKVDLYGGVATTDDFTFNIGVDAYYMFQLNETINLGLYAGYSHFYSDFLGVLEVFGADLKDFSFMPIASSLQFVFWDHVLCATDAGYAIGLGGDQNDGGFYYQGKLGWTMPKFEAFVYYKAIEHEVKAASAGIGIAYVFNLKKRVSK</sequence>
<evidence type="ECO:0008006" key="4">
    <source>
        <dbReference type="Google" id="ProtNLM"/>
    </source>
</evidence>